<dbReference type="OrthoDB" id="48625at2759"/>
<dbReference type="FunFam" id="3.40.50.300:FF:001447">
    <property type="entry name" value="Ras-related protein Rab-1B"/>
    <property type="match status" value="1"/>
</dbReference>
<keyword evidence="3" id="KW-0342">GTP-binding</keyword>
<comment type="caution">
    <text evidence="4">The sequence shown here is derived from an EMBL/GenBank/DDBJ whole genome shotgun (WGS) entry which is preliminary data.</text>
</comment>
<dbReference type="Pfam" id="PF00071">
    <property type="entry name" value="Ras"/>
    <property type="match status" value="1"/>
</dbReference>
<keyword evidence="2" id="KW-0547">Nucleotide-binding</keyword>
<sequence>MKEYMYKILVIGVDFALKIVQHSSHLIVRLQLWDIAGQERFGSMTRVYYKSALGALVVYDRTRPATFDGVIKWKKDIDEKVSLPDAWGGGRIPVILLANKSDLVSDIRLNRQEMDEFCSEHGFIRWFETSAKTNANIEEATKCLIDAILELEEIHGEPFIEDEEAIRLSDPKKNKKTSSESGVGGGCC</sequence>
<dbReference type="SMART" id="SM00173">
    <property type="entry name" value="RAS"/>
    <property type="match status" value="1"/>
</dbReference>
<proteinExistence type="inferred from homology"/>
<dbReference type="Proteomes" id="UP000605846">
    <property type="component" value="Unassembled WGS sequence"/>
</dbReference>
<keyword evidence="5" id="KW-1185">Reference proteome</keyword>
<dbReference type="AlphaFoldDB" id="A0A8H7BKC5"/>
<dbReference type="GO" id="GO:0005770">
    <property type="term" value="C:late endosome"/>
    <property type="evidence" value="ECO:0007669"/>
    <property type="project" value="TreeGrafter"/>
</dbReference>
<dbReference type="NCBIfam" id="TIGR00231">
    <property type="entry name" value="small_GTP"/>
    <property type="match status" value="1"/>
</dbReference>
<dbReference type="PANTHER" id="PTHR47981">
    <property type="entry name" value="RAB FAMILY"/>
    <property type="match status" value="1"/>
</dbReference>
<dbReference type="SMART" id="SM00175">
    <property type="entry name" value="RAB"/>
    <property type="match status" value="1"/>
</dbReference>
<dbReference type="SMART" id="SM00174">
    <property type="entry name" value="RHO"/>
    <property type="match status" value="1"/>
</dbReference>
<organism evidence="4 5">
    <name type="scientific">Apophysomyces ossiformis</name>
    <dbReference type="NCBI Taxonomy" id="679940"/>
    <lineage>
        <taxon>Eukaryota</taxon>
        <taxon>Fungi</taxon>
        <taxon>Fungi incertae sedis</taxon>
        <taxon>Mucoromycota</taxon>
        <taxon>Mucoromycotina</taxon>
        <taxon>Mucoromycetes</taxon>
        <taxon>Mucorales</taxon>
        <taxon>Mucorineae</taxon>
        <taxon>Mucoraceae</taxon>
        <taxon>Apophysomyces</taxon>
    </lineage>
</organism>
<dbReference type="PROSITE" id="PS51419">
    <property type="entry name" value="RAB"/>
    <property type="match status" value="1"/>
</dbReference>
<evidence type="ECO:0000256" key="2">
    <source>
        <dbReference type="ARBA" id="ARBA00022741"/>
    </source>
</evidence>
<dbReference type="InterPro" id="IPR005225">
    <property type="entry name" value="Small_GTP-bd"/>
</dbReference>
<protein>
    <submittedName>
        <fullName evidence="4">Ras- protein Rab-38</fullName>
    </submittedName>
</protein>
<dbReference type="InterPro" id="IPR001806">
    <property type="entry name" value="Small_GTPase"/>
</dbReference>
<dbReference type="PROSITE" id="PS51421">
    <property type="entry name" value="RAS"/>
    <property type="match status" value="1"/>
</dbReference>
<dbReference type="Gene3D" id="3.40.50.300">
    <property type="entry name" value="P-loop containing nucleotide triphosphate hydrolases"/>
    <property type="match status" value="1"/>
</dbReference>
<gene>
    <name evidence="4" type="primary">RAB38</name>
    <name evidence="4" type="ORF">EC973_004314</name>
</gene>
<dbReference type="PANTHER" id="PTHR47981:SF39">
    <property type="entry name" value="RAS-RELATED PROTEIN RAB"/>
    <property type="match status" value="1"/>
</dbReference>
<dbReference type="InterPro" id="IPR027417">
    <property type="entry name" value="P-loop_NTPase"/>
</dbReference>
<dbReference type="PRINTS" id="PR00449">
    <property type="entry name" value="RASTRNSFRMNG"/>
</dbReference>
<evidence type="ECO:0000313" key="4">
    <source>
        <dbReference type="EMBL" id="KAF7721664.1"/>
    </source>
</evidence>
<evidence type="ECO:0000256" key="1">
    <source>
        <dbReference type="ARBA" id="ARBA00006270"/>
    </source>
</evidence>
<dbReference type="EMBL" id="JABAYA010000244">
    <property type="protein sequence ID" value="KAF7721664.1"/>
    <property type="molecule type" value="Genomic_DNA"/>
</dbReference>
<evidence type="ECO:0000313" key="5">
    <source>
        <dbReference type="Proteomes" id="UP000605846"/>
    </source>
</evidence>
<name>A0A8H7BKC5_9FUNG</name>
<reference evidence="4" key="1">
    <citation type="submission" date="2020-01" db="EMBL/GenBank/DDBJ databases">
        <title>Genome Sequencing of Three Apophysomyces-Like Fungal Strains Confirms a Novel Fungal Genus in the Mucoromycota with divergent Burkholderia-like Endosymbiotic Bacteria.</title>
        <authorList>
            <person name="Stajich J.E."/>
            <person name="Macias A.M."/>
            <person name="Carter-House D."/>
            <person name="Lovett B."/>
            <person name="Kasson L.R."/>
            <person name="Berry K."/>
            <person name="Grigoriev I."/>
            <person name="Chang Y."/>
            <person name="Spatafora J."/>
            <person name="Kasson M.T."/>
        </authorList>
    </citation>
    <scope>NUCLEOTIDE SEQUENCE</scope>
    <source>
        <strain evidence="4">NRRL A-21654</strain>
    </source>
</reference>
<dbReference type="GO" id="GO:0005525">
    <property type="term" value="F:GTP binding"/>
    <property type="evidence" value="ECO:0007669"/>
    <property type="project" value="UniProtKB-KW"/>
</dbReference>
<evidence type="ECO:0000256" key="3">
    <source>
        <dbReference type="ARBA" id="ARBA00023134"/>
    </source>
</evidence>
<dbReference type="SUPFAM" id="SSF52540">
    <property type="entry name" value="P-loop containing nucleoside triphosphate hydrolases"/>
    <property type="match status" value="1"/>
</dbReference>
<accession>A0A8H7BKC5</accession>
<comment type="similarity">
    <text evidence="1">Belongs to the small GTPase superfamily. Rab family.</text>
</comment>
<dbReference type="GO" id="GO:0003924">
    <property type="term" value="F:GTPase activity"/>
    <property type="evidence" value="ECO:0007669"/>
    <property type="project" value="InterPro"/>
</dbReference>